<feature type="region of interest" description="Disordered" evidence="2">
    <location>
        <begin position="776"/>
        <end position="813"/>
    </location>
</feature>
<dbReference type="GO" id="GO:0008270">
    <property type="term" value="F:zinc ion binding"/>
    <property type="evidence" value="ECO:0007669"/>
    <property type="project" value="UniProtKB-KW"/>
</dbReference>
<gene>
    <name evidence="4" type="ORF">BJ508DRAFT_334671</name>
</gene>
<dbReference type="OrthoDB" id="5404297at2759"/>
<feature type="compositionally biased region" description="Acidic residues" evidence="2">
    <location>
        <begin position="977"/>
        <end position="987"/>
    </location>
</feature>
<accession>A0A3N4HF58</accession>
<evidence type="ECO:0000256" key="1">
    <source>
        <dbReference type="PROSITE-ProRule" id="PRU00042"/>
    </source>
</evidence>
<name>A0A3N4HF58_ASCIM</name>
<feature type="region of interest" description="Disordered" evidence="2">
    <location>
        <begin position="927"/>
        <end position="991"/>
    </location>
</feature>
<protein>
    <recommendedName>
        <fullName evidence="3">C2H2-type domain-containing protein</fullName>
    </recommendedName>
</protein>
<keyword evidence="1" id="KW-0862">Zinc</keyword>
<dbReference type="Proteomes" id="UP000275078">
    <property type="component" value="Unassembled WGS sequence"/>
</dbReference>
<keyword evidence="1" id="KW-0863">Zinc-finger</keyword>
<feature type="compositionally biased region" description="Basic and acidic residues" evidence="2">
    <location>
        <begin position="927"/>
        <end position="941"/>
    </location>
</feature>
<dbReference type="InterPro" id="IPR041078">
    <property type="entry name" value="Plavaka"/>
</dbReference>
<keyword evidence="1" id="KW-0479">Metal-binding</keyword>
<feature type="compositionally biased region" description="Polar residues" evidence="2">
    <location>
        <begin position="791"/>
        <end position="804"/>
    </location>
</feature>
<keyword evidence="5" id="KW-1185">Reference proteome</keyword>
<feature type="domain" description="C2H2-type" evidence="3">
    <location>
        <begin position="3"/>
        <end position="26"/>
    </location>
</feature>
<dbReference type="Pfam" id="PF18759">
    <property type="entry name" value="Plavaka"/>
    <property type="match status" value="1"/>
</dbReference>
<evidence type="ECO:0000313" key="5">
    <source>
        <dbReference type="Proteomes" id="UP000275078"/>
    </source>
</evidence>
<evidence type="ECO:0000259" key="3">
    <source>
        <dbReference type="PROSITE" id="PS50157"/>
    </source>
</evidence>
<feature type="compositionally biased region" description="Basic residues" evidence="2">
    <location>
        <begin position="942"/>
        <end position="955"/>
    </location>
</feature>
<feature type="region of interest" description="Disordered" evidence="2">
    <location>
        <begin position="526"/>
        <end position="550"/>
    </location>
</feature>
<proteinExistence type="predicted"/>
<evidence type="ECO:0000256" key="2">
    <source>
        <dbReference type="SAM" id="MobiDB-lite"/>
    </source>
</evidence>
<feature type="region of interest" description="Disordered" evidence="2">
    <location>
        <begin position="101"/>
        <end position="142"/>
    </location>
</feature>
<evidence type="ECO:0000313" key="4">
    <source>
        <dbReference type="EMBL" id="RPA72805.1"/>
    </source>
</evidence>
<organism evidence="4 5">
    <name type="scientific">Ascobolus immersus RN42</name>
    <dbReference type="NCBI Taxonomy" id="1160509"/>
    <lineage>
        <taxon>Eukaryota</taxon>
        <taxon>Fungi</taxon>
        <taxon>Dikarya</taxon>
        <taxon>Ascomycota</taxon>
        <taxon>Pezizomycotina</taxon>
        <taxon>Pezizomycetes</taxon>
        <taxon>Pezizales</taxon>
        <taxon>Ascobolaceae</taxon>
        <taxon>Ascobolus</taxon>
    </lineage>
</organism>
<dbReference type="AlphaFoldDB" id="A0A3N4HF58"/>
<reference evidence="4 5" key="1">
    <citation type="journal article" date="2018" name="Nat. Ecol. Evol.">
        <title>Pezizomycetes genomes reveal the molecular basis of ectomycorrhizal truffle lifestyle.</title>
        <authorList>
            <person name="Murat C."/>
            <person name="Payen T."/>
            <person name="Noel B."/>
            <person name="Kuo A."/>
            <person name="Morin E."/>
            <person name="Chen J."/>
            <person name="Kohler A."/>
            <person name="Krizsan K."/>
            <person name="Balestrini R."/>
            <person name="Da Silva C."/>
            <person name="Montanini B."/>
            <person name="Hainaut M."/>
            <person name="Levati E."/>
            <person name="Barry K.W."/>
            <person name="Belfiori B."/>
            <person name="Cichocki N."/>
            <person name="Clum A."/>
            <person name="Dockter R.B."/>
            <person name="Fauchery L."/>
            <person name="Guy J."/>
            <person name="Iotti M."/>
            <person name="Le Tacon F."/>
            <person name="Lindquist E.A."/>
            <person name="Lipzen A."/>
            <person name="Malagnac F."/>
            <person name="Mello A."/>
            <person name="Molinier V."/>
            <person name="Miyauchi S."/>
            <person name="Poulain J."/>
            <person name="Riccioni C."/>
            <person name="Rubini A."/>
            <person name="Sitrit Y."/>
            <person name="Splivallo R."/>
            <person name="Traeger S."/>
            <person name="Wang M."/>
            <person name="Zifcakova L."/>
            <person name="Wipf D."/>
            <person name="Zambonelli A."/>
            <person name="Paolocci F."/>
            <person name="Nowrousian M."/>
            <person name="Ottonello S."/>
            <person name="Baldrian P."/>
            <person name="Spatafora J.W."/>
            <person name="Henrissat B."/>
            <person name="Nagy L.G."/>
            <person name="Aury J.M."/>
            <person name="Wincker P."/>
            <person name="Grigoriev I.V."/>
            <person name="Bonfante P."/>
            <person name="Martin F.M."/>
        </authorList>
    </citation>
    <scope>NUCLEOTIDE SEQUENCE [LARGE SCALE GENOMIC DNA]</scope>
    <source>
        <strain evidence="4 5">RN42</strain>
    </source>
</reference>
<dbReference type="InterPro" id="IPR013087">
    <property type="entry name" value="Znf_C2H2_type"/>
</dbReference>
<dbReference type="PROSITE" id="PS50157">
    <property type="entry name" value="ZINC_FINGER_C2H2_2"/>
    <property type="match status" value="1"/>
</dbReference>
<sequence>MGRQCSVCGRTFRQEGQFLRHMQKEHPHRLEMLSRSQTQAVRLATAENARFNQLCEQHRRNIYLQNTNQIPRRPVTFFFRTAPARDLAPPSNRLRSNLVEEVIPPSPPSPTPEPDPMSPVPPRPQQTPVAGPRGYLGDDLRPLEDNPRFVPKRIRAIRIVKYPHEPEILPCSEKDQLRLRNANPSLENIWDPFSTGQEFRYAKFFHEAGATRRVVDSFFAGGLPEAPKIGPSTCASVRREGFNYFTSKKTLLKKFDAIDKELPPTLWNPKVFEAGRFPGFGAVEYRTRDLETVIRHMLAQGFLEPHFHYVPERWFDADDPNVRILGPGYTGDAFWEEQIEVDRLAKGARHFVLGLLLASDGGKMAGYVGDATMNPMNISFVNIDPKLRSQPSKCCWRAVALLPEKSKLATTGTISQAEERIRAHEIYQAVLKEVFSPETYKRLHDEGIEVLCPDGNVRVAHVTPMGWIADYMEYTKVLSITNKSCPVCTVDTKELDSFPTIYHTPRSTDWLFAVLDDIESNTEKVAQHGPYLPGTNEKNPNANKKEVSNAKSEIRKDEKLCLLNRTIPVTNTLLKLDRVSYDRLWRPDLLHTLDLGMIAHVMDWTVSMLEDNRPLCYIFDTLWLSVSHHPSLKRKPNKGWRMIIQRQGSEYRTAALLLLAVLEASVESFSSQRYRSPTSRRRTVNEEAFDDEDAERLDDELQEVMTALAALLDFYTLANYDLHTVDDDSPGFDVTDTAMDRTGTLRQMHLALIEFWQHIEVFKKYKASAAVKKAARAEEKLRRRNQKGSKGKQNATARRNATADQNRRREEVEQEVIDANESLSFIKLHLLTHFAKGVVDFGALKESSSGINEMQIPRYKRGFHHSSKKDYQGQVFRFVNHDESMRLLTLALVDFLEHAGNISPEVRSDIERNLGFFSSKADKKEWARQNREVMRPKDAASKKRNKKARREKRRKAIEEKRSFSSKVGDISSGTESEASDDGDNEKEPDERDLNAGIYALPGTHNEDIGSSQGNILASNTPTEKLCPRFKGVIHPGKNEQEIVTVGLIEKCLHVSYLTDAIMEMFGNDEEEFARLNRPDLSRRDVVKELTAIPRPTLILPRVSFNLLDGVDDKYIIRCSTASRVWNGSVRRDWVAYKDGDRTIMADEKVGRLEVMFTLEVAKGDSEEVLVGHYAALRPTTFLPRSIQQVHRRTFKVAWAEERLKVIPVTKITRCVSVVPILPTYKLQQPYMEPTDIFETARGFVVNNRIDDETFNTYI</sequence>
<dbReference type="EMBL" id="ML119845">
    <property type="protein sequence ID" value="RPA72805.1"/>
    <property type="molecule type" value="Genomic_DNA"/>
</dbReference>
<feature type="compositionally biased region" description="Pro residues" evidence="2">
    <location>
        <begin position="104"/>
        <end position="125"/>
    </location>
</feature>
<dbReference type="SMART" id="SM00355">
    <property type="entry name" value="ZnF_C2H2"/>
    <property type="match status" value="1"/>
</dbReference>
<dbReference type="PROSITE" id="PS00028">
    <property type="entry name" value="ZINC_FINGER_C2H2_1"/>
    <property type="match status" value="1"/>
</dbReference>